<comment type="similarity">
    <text evidence="3">Belongs to the cation transport ATPase (P-type) (TC 3.A.3) family. Type IIIB subfamily.</text>
</comment>
<evidence type="ECO:0000256" key="15">
    <source>
        <dbReference type="ARBA" id="ARBA00023136"/>
    </source>
</evidence>
<dbReference type="Proteomes" id="UP000092952">
    <property type="component" value="Chromosome"/>
</dbReference>
<feature type="transmembrane region" description="Helical" evidence="18">
    <location>
        <begin position="784"/>
        <end position="802"/>
    </location>
</feature>
<keyword evidence="9 18" id="KW-0812">Transmembrane</keyword>
<dbReference type="GO" id="GO:0016887">
    <property type="term" value="F:ATP hydrolysis activity"/>
    <property type="evidence" value="ECO:0007669"/>
    <property type="project" value="InterPro"/>
</dbReference>
<dbReference type="GO" id="GO:0005886">
    <property type="term" value="C:plasma membrane"/>
    <property type="evidence" value="ECO:0007669"/>
    <property type="project" value="UniProtKB-SubCell"/>
</dbReference>
<feature type="transmembrane region" description="Helical" evidence="18">
    <location>
        <begin position="721"/>
        <end position="743"/>
    </location>
</feature>
<feature type="transmembrane region" description="Helical" evidence="18">
    <location>
        <begin position="814"/>
        <end position="832"/>
    </location>
</feature>
<dbReference type="InterPro" id="IPR006068">
    <property type="entry name" value="ATPase_P-typ_cation-transptr_C"/>
</dbReference>
<evidence type="ECO:0000256" key="3">
    <source>
        <dbReference type="ARBA" id="ARBA00008746"/>
    </source>
</evidence>
<evidence type="ECO:0000256" key="16">
    <source>
        <dbReference type="ARBA" id="ARBA00029806"/>
    </source>
</evidence>
<dbReference type="Gene3D" id="3.40.1110.10">
    <property type="entry name" value="Calcium-transporting ATPase, cytoplasmic domain N"/>
    <property type="match status" value="1"/>
</dbReference>
<keyword evidence="21" id="KW-1185">Reference proteome</keyword>
<dbReference type="NCBIfam" id="TIGR01524">
    <property type="entry name" value="ATPase-IIIB_Mg"/>
    <property type="match status" value="1"/>
</dbReference>
<dbReference type="InParanoid" id="A0A1B1YV18"/>
<evidence type="ECO:0000256" key="5">
    <source>
        <dbReference type="ARBA" id="ARBA00013555"/>
    </source>
</evidence>
<dbReference type="GO" id="GO:0015444">
    <property type="term" value="F:P-type magnesium transporter activity"/>
    <property type="evidence" value="ECO:0007669"/>
    <property type="project" value="UniProtKB-EC"/>
</dbReference>
<dbReference type="RefSeq" id="WP_068805083.1">
    <property type="nucleotide sequence ID" value="NZ_CP014671.1"/>
</dbReference>
<evidence type="ECO:0000256" key="7">
    <source>
        <dbReference type="ARBA" id="ARBA00022519"/>
    </source>
</evidence>
<keyword evidence="11" id="KW-0067">ATP-binding</keyword>
<keyword evidence="12" id="KW-0460">Magnesium</keyword>
<evidence type="ECO:0000256" key="2">
    <source>
        <dbReference type="ARBA" id="ARBA00004429"/>
    </source>
</evidence>
<dbReference type="InterPro" id="IPR006415">
    <property type="entry name" value="P-type_ATPase_IIIB"/>
</dbReference>
<accession>A0A1B1YV18</accession>
<proteinExistence type="inferred from homology"/>
<dbReference type="InterPro" id="IPR023298">
    <property type="entry name" value="ATPase_P-typ_TM_dom_sf"/>
</dbReference>
<dbReference type="PROSITE" id="PS00154">
    <property type="entry name" value="ATPASE_E1_E2"/>
    <property type="match status" value="1"/>
</dbReference>
<protein>
    <recommendedName>
        <fullName evidence="5">Magnesium-transporting ATPase, P-type 1</fullName>
        <ecNumber evidence="4">7.2.2.14</ecNumber>
    </recommendedName>
    <alternativeName>
        <fullName evidence="16">Mg(2+) transport ATPase, P-type 1</fullName>
    </alternativeName>
</protein>
<dbReference type="Gene3D" id="2.70.150.10">
    <property type="entry name" value="Calcium-transporting ATPase, cytoplasmic transduction domain A"/>
    <property type="match status" value="1"/>
</dbReference>
<sequence>MADAKLEAYWSLPRQPLFDALDSRPEGLTGAQAARRLAEHGPNRLPDGERMAPAALLLKQFTDPLVLILLFAGALSAFLHEWLDAAIVLTIVLGSGGLGFVQEYRASVAVAALRQRVASKVTVLRDGTPVSLPSEAVVPGDVVLLSAGSLVPADGVLLEAKDFFVSESVLTGETFPVEKSPGTAPAKAGLAQRHNCVFMGTSVRSGTAHALLVDTGATTAFGGIAHRLRRRSPPTEFELGIHGFGVLLTQVMVGLTLLVFAINVYFHRPVIEALLFSVALAVGLSPELLPAIMTITLSHGARAMAKNGVIVRRLAAIENLGSMDVLCTDKTGTLTAGVIRLDGVPGSDGEASARVAQIAYLNAHFETGIGNPLDEAIVGSGAPTGLDVAGWRKLDEVPYDFLRKRLSIAAAGPDGIPQLLTKGAFANVLAVCDRLRVGDAVLALDEGQSAQLQQRFAAWSAQGYRVLGVASRTLPVQASYHAADETELCFEGFLLFFDPPKPDIERTLADLRRLGVTVKIITGDNRLVATHVAQQVGMAMPVVITGAQLDEMRDEALWQRATGTDLFAEVDPNQKERIILALKRSGHVVGYLGDGINDAPALHAADAGISVETAVDVAKEAADFVLLRHDLDVLRSGIEFGRSTFANTLKYIYTTTSANFGNMVSMALASLFLPFLPLLPKQILLNNFLSDLPAMGIATDRVDAEAVAKPHRWDVAAIRRFMLTFGLISSVFDGLTFALLLWLTDGAPAHFRTGWFVESLLTELWVLLVVRTARPAYRSRPGRLLWRLTLLLTGLTLALPYLPLSHTLFDFTPLPVNVLAAVLGITALYLIATELAKRRLFRGLG</sequence>
<dbReference type="InterPro" id="IPR008250">
    <property type="entry name" value="ATPase_P-typ_transduc_dom_A_sf"/>
</dbReference>
<dbReference type="Pfam" id="PF00689">
    <property type="entry name" value="Cation_ATPase_C"/>
    <property type="match status" value="1"/>
</dbReference>
<evidence type="ECO:0000256" key="18">
    <source>
        <dbReference type="SAM" id="Phobius"/>
    </source>
</evidence>
<keyword evidence="7" id="KW-0997">Cell inner membrane</keyword>
<dbReference type="NCBIfam" id="TIGR01494">
    <property type="entry name" value="ATPase_P-type"/>
    <property type="match status" value="2"/>
</dbReference>
<evidence type="ECO:0000256" key="11">
    <source>
        <dbReference type="ARBA" id="ARBA00022840"/>
    </source>
</evidence>
<reference evidence="21" key="1">
    <citation type="submission" date="2016-03" db="EMBL/GenBank/DDBJ databases">
        <title>Complete genome sequence of Solimmundus cernigliae, representing a novel lineage of polycyclic aromatic hydrocarbon degraders within the Gammaproteobacteria.</title>
        <authorList>
            <person name="Singleton D.R."/>
            <person name="Dickey A.N."/>
            <person name="Scholl E.H."/>
            <person name="Wright F.A."/>
            <person name="Aitken M.D."/>
        </authorList>
    </citation>
    <scope>NUCLEOTIDE SEQUENCE [LARGE SCALE GENOMIC DNA]</scope>
    <source>
        <strain evidence="21">TR3.2</strain>
    </source>
</reference>
<dbReference type="GO" id="GO:0005524">
    <property type="term" value="F:ATP binding"/>
    <property type="evidence" value="ECO:0007669"/>
    <property type="project" value="UniProtKB-KW"/>
</dbReference>
<evidence type="ECO:0000256" key="14">
    <source>
        <dbReference type="ARBA" id="ARBA00022989"/>
    </source>
</evidence>
<dbReference type="SUPFAM" id="SSF81653">
    <property type="entry name" value="Calcium ATPase, transduction domain A"/>
    <property type="match status" value="1"/>
</dbReference>
<gene>
    <name evidence="20" type="ORF">PG2T_10670</name>
</gene>
<dbReference type="EC" id="7.2.2.14" evidence="4"/>
<dbReference type="SMART" id="SM00831">
    <property type="entry name" value="Cation_ATPase_N"/>
    <property type="match status" value="1"/>
</dbReference>
<evidence type="ECO:0000256" key="9">
    <source>
        <dbReference type="ARBA" id="ARBA00022692"/>
    </source>
</evidence>
<dbReference type="EMBL" id="CP014671">
    <property type="protein sequence ID" value="ANX04586.1"/>
    <property type="molecule type" value="Genomic_DNA"/>
</dbReference>
<dbReference type="InterPro" id="IPR004014">
    <property type="entry name" value="ATPase_P-typ_cation-transptr_N"/>
</dbReference>
<name>A0A1B1YV18_9GAMM</name>
<evidence type="ECO:0000256" key="6">
    <source>
        <dbReference type="ARBA" id="ARBA00022475"/>
    </source>
</evidence>
<dbReference type="PANTHER" id="PTHR42861">
    <property type="entry name" value="CALCIUM-TRANSPORTING ATPASE"/>
    <property type="match status" value="1"/>
</dbReference>
<keyword evidence="13" id="KW-1278">Translocase</keyword>
<dbReference type="Gene3D" id="3.40.50.1000">
    <property type="entry name" value="HAD superfamily/HAD-like"/>
    <property type="match status" value="1"/>
</dbReference>
<dbReference type="SFLD" id="SFLDG00002">
    <property type="entry name" value="C1.7:_P-type_atpase_like"/>
    <property type="match status" value="1"/>
</dbReference>
<dbReference type="SUPFAM" id="SSF81665">
    <property type="entry name" value="Calcium ATPase, transmembrane domain M"/>
    <property type="match status" value="1"/>
</dbReference>
<evidence type="ECO:0000256" key="8">
    <source>
        <dbReference type="ARBA" id="ARBA00022553"/>
    </source>
</evidence>
<dbReference type="Pfam" id="PF00702">
    <property type="entry name" value="Hydrolase"/>
    <property type="match status" value="1"/>
</dbReference>
<dbReference type="InterPro" id="IPR001757">
    <property type="entry name" value="P_typ_ATPase"/>
</dbReference>
<evidence type="ECO:0000256" key="17">
    <source>
        <dbReference type="ARBA" id="ARBA00047295"/>
    </source>
</evidence>
<keyword evidence="10" id="KW-0547">Nucleotide-binding</keyword>
<dbReference type="InterPro" id="IPR023299">
    <property type="entry name" value="ATPase_P-typ_cyto_dom_N"/>
</dbReference>
<dbReference type="InterPro" id="IPR023214">
    <property type="entry name" value="HAD_sf"/>
</dbReference>
<dbReference type="KEGG" id="gbi:PG2T_10670"/>
<keyword evidence="15 18" id="KW-0472">Membrane</keyword>
<dbReference type="SUPFAM" id="SSF56784">
    <property type="entry name" value="HAD-like"/>
    <property type="match status" value="1"/>
</dbReference>
<dbReference type="FunCoup" id="A0A1B1YV18">
    <property type="interactions" value="232"/>
</dbReference>
<dbReference type="InterPro" id="IPR044492">
    <property type="entry name" value="P_typ_ATPase_HD_dom"/>
</dbReference>
<keyword evidence="14 18" id="KW-1133">Transmembrane helix</keyword>
<dbReference type="Pfam" id="PF00122">
    <property type="entry name" value="E1-E2_ATPase"/>
    <property type="match status" value="1"/>
</dbReference>
<dbReference type="SFLD" id="SFLDF00027">
    <property type="entry name" value="p-type_atpase"/>
    <property type="match status" value="1"/>
</dbReference>
<dbReference type="STRING" id="1810504.PG2T_10670"/>
<feature type="transmembrane region" description="Helical" evidence="18">
    <location>
        <begin position="274"/>
        <end position="297"/>
    </location>
</feature>
<feature type="domain" description="Cation-transporting P-type ATPase N-terminal" evidence="19">
    <location>
        <begin position="8"/>
        <end position="81"/>
    </location>
</feature>
<keyword evidence="6" id="KW-1003">Cell membrane</keyword>
<keyword evidence="8" id="KW-0597">Phosphoprotein</keyword>
<dbReference type="SFLD" id="SFLDS00003">
    <property type="entry name" value="Haloacid_Dehalogenase"/>
    <property type="match status" value="1"/>
</dbReference>
<evidence type="ECO:0000256" key="4">
    <source>
        <dbReference type="ARBA" id="ARBA00012786"/>
    </source>
</evidence>
<feature type="transmembrane region" description="Helical" evidence="18">
    <location>
        <begin position="239"/>
        <end position="262"/>
    </location>
</feature>
<evidence type="ECO:0000256" key="12">
    <source>
        <dbReference type="ARBA" id="ARBA00022842"/>
    </source>
</evidence>
<dbReference type="InterPro" id="IPR018303">
    <property type="entry name" value="ATPase_P-typ_P_site"/>
</dbReference>
<dbReference type="Pfam" id="PF00690">
    <property type="entry name" value="Cation_ATPase_N"/>
    <property type="match status" value="1"/>
</dbReference>
<dbReference type="InterPro" id="IPR036412">
    <property type="entry name" value="HAD-like_sf"/>
</dbReference>
<evidence type="ECO:0000313" key="20">
    <source>
        <dbReference type="EMBL" id="ANX04586.1"/>
    </source>
</evidence>
<organism evidence="20 21">
    <name type="scientific">Immundisolibacter cernigliae</name>
    <dbReference type="NCBI Taxonomy" id="1810504"/>
    <lineage>
        <taxon>Bacteria</taxon>
        <taxon>Pseudomonadati</taxon>
        <taxon>Pseudomonadota</taxon>
        <taxon>Gammaproteobacteria</taxon>
        <taxon>Immundisolibacterales</taxon>
        <taxon>Immundisolibacteraceae</taxon>
        <taxon>Immundisolibacter</taxon>
    </lineage>
</organism>
<evidence type="ECO:0000256" key="10">
    <source>
        <dbReference type="ARBA" id="ARBA00022741"/>
    </source>
</evidence>
<dbReference type="AlphaFoldDB" id="A0A1B1YV18"/>
<dbReference type="Gene3D" id="1.20.1110.10">
    <property type="entry name" value="Calcium-transporting ATPase, transmembrane domain"/>
    <property type="match status" value="1"/>
</dbReference>
<evidence type="ECO:0000256" key="1">
    <source>
        <dbReference type="ARBA" id="ARBA00003954"/>
    </source>
</evidence>
<evidence type="ECO:0000259" key="19">
    <source>
        <dbReference type="SMART" id="SM00831"/>
    </source>
</evidence>
<comment type="function">
    <text evidence="1">Mediates magnesium influx to the cytosol.</text>
</comment>
<evidence type="ECO:0000256" key="13">
    <source>
        <dbReference type="ARBA" id="ARBA00022967"/>
    </source>
</evidence>
<dbReference type="PRINTS" id="PR01836">
    <property type="entry name" value="MGATPASE"/>
</dbReference>
<evidence type="ECO:0000313" key="21">
    <source>
        <dbReference type="Proteomes" id="UP000092952"/>
    </source>
</evidence>
<comment type="catalytic activity">
    <reaction evidence="17">
        <text>Mg(2+)(out) + ATP + H2O = Mg(2+)(in) + ADP + phosphate + H(+)</text>
        <dbReference type="Rhea" id="RHEA:10260"/>
        <dbReference type="ChEBI" id="CHEBI:15377"/>
        <dbReference type="ChEBI" id="CHEBI:15378"/>
        <dbReference type="ChEBI" id="CHEBI:18420"/>
        <dbReference type="ChEBI" id="CHEBI:30616"/>
        <dbReference type="ChEBI" id="CHEBI:43474"/>
        <dbReference type="ChEBI" id="CHEBI:456216"/>
        <dbReference type="EC" id="7.2.2.14"/>
    </reaction>
</comment>
<dbReference type="InterPro" id="IPR059000">
    <property type="entry name" value="ATPase_P-type_domA"/>
</dbReference>
<comment type="subcellular location">
    <subcellularLocation>
        <location evidence="2">Cell inner membrane</location>
        <topology evidence="2">Multi-pass membrane protein</topology>
    </subcellularLocation>
</comment>